<reference evidence="2" key="2">
    <citation type="submission" date="2023-05" db="EMBL/GenBank/DDBJ databases">
        <authorList>
            <person name="Fouks B."/>
        </authorList>
    </citation>
    <scope>NUCLEOTIDE SEQUENCE</scope>
    <source>
        <strain evidence="2">Stay&amp;Tobe</strain>
        <tissue evidence="2">Testes</tissue>
    </source>
</reference>
<name>A0AAD8EGF4_DIPPU</name>
<feature type="non-terminal residue" evidence="2">
    <location>
        <position position="191"/>
    </location>
</feature>
<feature type="transmembrane region" description="Helical" evidence="1">
    <location>
        <begin position="26"/>
        <end position="50"/>
    </location>
</feature>
<keyword evidence="1" id="KW-0812">Transmembrane</keyword>
<protein>
    <submittedName>
        <fullName evidence="2">Uncharacterized protein</fullName>
    </submittedName>
</protein>
<keyword evidence="3" id="KW-1185">Reference proteome</keyword>
<feature type="transmembrane region" description="Helical" evidence="1">
    <location>
        <begin position="62"/>
        <end position="85"/>
    </location>
</feature>
<organism evidence="2 3">
    <name type="scientific">Diploptera punctata</name>
    <name type="common">Pacific beetle cockroach</name>
    <dbReference type="NCBI Taxonomy" id="6984"/>
    <lineage>
        <taxon>Eukaryota</taxon>
        <taxon>Metazoa</taxon>
        <taxon>Ecdysozoa</taxon>
        <taxon>Arthropoda</taxon>
        <taxon>Hexapoda</taxon>
        <taxon>Insecta</taxon>
        <taxon>Pterygota</taxon>
        <taxon>Neoptera</taxon>
        <taxon>Polyneoptera</taxon>
        <taxon>Dictyoptera</taxon>
        <taxon>Blattodea</taxon>
        <taxon>Blaberoidea</taxon>
        <taxon>Blaberidae</taxon>
        <taxon>Diplopterinae</taxon>
        <taxon>Diploptera</taxon>
    </lineage>
</organism>
<dbReference type="AlphaFoldDB" id="A0AAD8EGF4"/>
<gene>
    <name evidence="2" type="ORF">L9F63_017155</name>
</gene>
<comment type="caution">
    <text evidence="2">The sequence shown here is derived from an EMBL/GenBank/DDBJ whole genome shotgun (WGS) entry which is preliminary data.</text>
</comment>
<proteinExistence type="predicted"/>
<reference evidence="2" key="1">
    <citation type="journal article" date="2023" name="IScience">
        <title>Live-bearing cockroach genome reveals convergent evolutionary mechanisms linked to viviparity in insects and beyond.</title>
        <authorList>
            <person name="Fouks B."/>
            <person name="Harrison M.C."/>
            <person name="Mikhailova A.A."/>
            <person name="Marchal E."/>
            <person name="English S."/>
            <person name="Carruthers M."/>
            <person name="Jennings E.C."/>
            <person name="Chiamaka E.L."/>
            <person name="Frigard R.A."/>
            <person name="Pippel M."/>
            <person name="Attardo G.M."/>
            <person name="Benoit J.B."/>
            <person name="Bornberg-Bauer E."/>
            <person name="Tobe S.S."/>
        </authorList>
    </citation>
    <scope>NUCLEOTIDE SEQUENCE</scope>
    <source>
        <strain evidence="2">Stay&amp;Tobe</strain>
    </source>
</reference>
<evidence type="ECO:0000256" key="1">
    <source>
        <dbReference type="SAM" id="Phobius"/>
    </source>
</evidence>
<sequence>VLVKHLSGYCGTSHYFHLLKPLNIPIMLSTIVRFGSAPAVVLAMWCMLFVATRKIVFRLFFLYLKIISLESSIICKILTVKHWIFFHIMPTWLSKWKLDLVACFRVTRNLPNITLNIYNYELHNLCSIFRHANEYKLICTYGCTFHIIVHPSPLLLAFSYLLSITLTSNSEVVGFLTRSASIHFCTISKTG</sequence>
<evidence type="ECO:0000313" key="2">
    <source>
        <dbReference type="EMBL" id="KAJ9589630.1"/>
    </source>
</evidence>
<evidence type="ECO:0000313" key="3">
    <source>
        <dbReference type="Proteomes" id="UP001233999"/>
    </source>
</evidence>
<keyword evidence="1" id="KW-1133">Transmembrane helix</keyword>
<dbReference type="EMBL" id="JASPKZ010004924">
    <property type="protein sequence ID" value="KAJ9589630.1"/>
    <property type="molecule type" value="Genomic_DNA"/>
</dbReference>
<dbReference type="Proteomes" id="UP001233999">
    <property type="component" value="Unassembled WGS sequence"/>
</dbReference>
<keyword evidence="1" id="KW-0472">Membrane</keyword>
<feature type="non-terminal residue" evidence="2">
    <location>
        <position position="1"/>
    </location>
</feature>
<accession>A0AAD8EGF4</accession>